<dbReference type="Proteomes" id="UP001065613">
    <property type="component" value="Chromosome"/>
</dbReference>
<organism evidence="1">
    <name type="scientific">Woronichinia naegeliana WA131</name>
    <dbReference type="NCBI Taxonomy" id="2824559"/>
    <lineage>
        <taxon>Bacteria</taxon>
        <taxon>Bacillati</taxon>
        <taxon>Cyanobacteriota</taxon>
        <taxon>Cyanophyceae</taxon>
        <taxon>Synechococcales</taxon>
        <taxon>Coelosphaeriaceae</taxon>
        <taxon>Woronichinia</taxon>
    </lineage>
</organism>
<accession>A0A977PU70</accession>
<protein>
    <submittedName>
        <fullName evidence="1">BrnA antitoxin family protein</fullName>
    </submittedName>
</protein>
<dbReference type="EMBL" id="CP073041">
    <property type="protein sequence ID" value="UXE59007.1"/>
    <property type="molecule type" value="Genomic_DNA"/>
</dbReference>
<dbReference type="Pfam" id="PF12441">
    <property type="entry name" value="CopG_antitoxin"/>
    <property type="match status" value="1"/>
</dbReference>
<evidence type="ECO:0000313" key="1">
    <source>
        <dbReference type="EMBL" id="UXE59007.1"/>
    </source>
</evidence>
<reference evidence="1" key="1">
    <citation type="submission" date="2021-04" db="EMBL/GenBank/DDBJ databases">
        <title>Genome sequence of Woronichinia naegeliana from Washington state freshwater lake bloom.</title>
        <authorList>
            <person name="Dreher T.W."/>
        </authorList>
    </citation>
    <scope>NUCLEOTIDE SEQUENCE</scope>
    <source>
        <strain evidence="1">WA131</strain>
    </source>
</reference>
<sequence length="72" mass="8382">MKAEELERRFDDGEDILEFFDLANLKRPGLEKKPINIDLPQWMLEALEKEAQHLGISLQSVIERSLTESLSR</sequence>
<gene>
    <name evidence="1" type="ORF">KA717_23990</name>
</gene>
<dbReference type="AlphaFoldDB" id="A0A977PU70"/>
<name>A0A977PU70_9CYAN</name>
<dbReference type="KEGG" id="wna:KA717_23990"/>
<proteinExistence type="predicted"/>
<dbReference type="InterPro" id="IPR022148">
    <property type="entry name" value="CopG_antitoxin"/>
</dbReference>
<dbReference type="NCBIfam" id="NF047399">
    <property type="entry name" value="BrnA_antitoxin_add"/>
    <property type="match status" value="1"/>
</dbReference>